<dbReference type="Proteomes" id="UP000019151">
    <property type="component" value="Chromosome"/>
</dbReference>
<evidence type="ECO:0000256" key="1">
    <source>
        <dbReference type="ARBA" id="ARBA00007754"/>
    </source>
</evidence>
<feature type="signal peptide" evidence="4">
    <location>
        <begin position="1"/>
        <end position="25"/>
    </location>
</feature>
<dbReference type="PIRSF" id="PIRSF018168">
    <property type="entry name" value="Mannan-1_4-beta-mannosidase"/>
    <property type="match status" value="1"/>
</dbReference>
<comment type="similarity">
    <text evidence="1 4 8">Belongs to the glycosyl hydrolase 26 family.</text>
</comment>
<dbReference type="FunCoup" id="W0RC51">
    <property type="interactions" value="53"/>
</dbReference>
<dbReference type="EMBL" id="CP007128">
    <property type="protein sequence ID" value="AHG87895.1"/>
    <property type="molecule type" value="Genomic_DNA"/>
</dbReference>
<dbReference type="PROSITE" id="PS51257">
    <property type="entry name" value="PROKAR_LIPOPROTEIN"/>
    <property type="match status" value="1"/>
</dbReference>
<comment type="catalytic activity">
    <reaction evidence="4">
        <text>Random hydrolysis of (1-&gt;4)-beta-D-mannosidic linkages in mannans, galactomannans and glucomannans.</text>
        <dbReference type="EC" id="3.2.1.78"/>
    </reaction>
</comment>
<dbReference type="OrthoDB" id="9816550at2"/>
<evidence type="ECO:0000256" key="2">
    <source>
        <dbReference type="ARBA" id="ARBA00022801"/>
    </source>
</evidence>
<evidence type="ECO:0000313" key="10">
    <source>
        <dbReference type="EMBL" id="AHG87895.1"/>
    </source>
</evidence>
<evidence type="ECO:0000256" key="3">
    <source>
        <dbReference type="ARBA" id="ARBA00023295"/>
    </source>
</evidence>
<dbReference type="PRINTS" id="PR00739">
    <property type="entry name" value="GLHYDRLASE26"/>
</dbReference>
<dbReference type="PANTHER" id="PTHR40079">
    <property type="entry name" value="MANNAN ENDO-1,4-BETA-MANNOSIDASE E-RELATED"/>
    <property type="match status" value="1"/>
</dbReference>
<feature type="active site" description="Proton donor" evidence="5 8">
    <location>
        <position position="182"/>
    </location>
</feature>
<evidence type="ECO:0000313" key="11">
    <source>
        <dbReference type="Proteomes" id="UP000019151"/>
    </source>
</evidence>
<evidence type="ECO:0000259" key="9">
    <source>
        <dbReference type="PROSITE" id="PS51764"/>
    </source>
</evidence>
<dbReference type="GO" id="GO:0006080">
    <property type="term" value="P:substituted mannan metabolic process"/>
    <property type="evidence" value="ECO:0007669"/>
    <property type="project" value="UniProtKB-UniRule"/>
</dbReference>
<evidence type="ECO:0000256" key="6">
    <source>
        <dbReference type="PIRSR" id="PIRSR018168-2"/>
    </source>
</evidence>
<dbReference type="PATRIC" id="fig|861299.3.peg.365"/>
<keyword evidence="3 4" id="KW-0326">Glycosidase</keyword>
<dbReference type="InterPro" id="IPR017853">
    <property type="entry name" value="GH"/>
</dbReference>
<feature type="site" description="Plays an important role in maintaining the position of the catalytic nucleophile" evidence="7">
    <location>
        <position position="181"/>
    </location>
</feature>
<evidence type="ECO:0000256" key="4">
    <source>
        <dbReference type="PIRNR" id="PIRNR018168"/>
    </source>
</evidence>
<dbReference type="HOGENOM" id="CLU_016930_0_1_0"/>
<dbReference type="EC" id="3.2.1.78" evidence="4"/>
<dbReference type="InterPro" id="IPR000805">
    <property type="entry name" value="Glyco_hydro_26"/>
</dbReference>
<dbReference type="AlphaFoldDB" id="W0RC51"/>
<dbReference type="RefSeq" id="WP_025409448.1">
    <property type="nucleotide sequence ID" value="NZ_CP007128.1"/>
</dbReference>
<organism evidence="10 11">
    <name type="scientific">Gemmatirosa kalamazoonensis</name>
    <dbReference type="NCBI Taxonomy" id="861299"/>
    <lineage>
        <taxon>Bacteria</taxon>
        <taxon>Pseudomonadati</taxon>
        <taxon>Gemmatimonadota</taxon>
        <taxon>Gemmatimonadia</taxon>
        <taxon>Gemmatimonadales</taxon>
        <taxon>Gemmatimonadaceae</taxon>
        <taxon>Gemmatirosa</taxon>
    </lineage>
</organism>
<dbReference type="PROSITE" id="PS51764">
    <property type="entry name" value="GH26"/>
    <property type="match status" value="1"/>
</dbReference>
<comment type="subcellular location">
    <subcellularLocation>
        <location evidence="4">Secreted</location>
    </subcellularLocation>
</comment>
<dbReference type="InterPro" id="IPR022790">
    <property type="entry name" value="GH26_dom"/>
</dbReference>
<dbReference type="InterPro" id="IPR016714">
    <property type="entry name" value="MANB/E"/>
</dbReference>
<dbReference type="InParanoid" id="W0RC51"/>
<protein>
    <recommendedName>
        <fullName evidence="4">Mannan endo-1,4-beta-mannosidase</fullName>
        <ecNumber evidence="4">3.2.1.78</ecNumber>
    </recommendedName>
</protein>
<dbReference type="PANTHER" id="PTHR40079:SF4">
    <property type="entry name" value="GH26 DOMAIN-CONTAINING PROTEIN-RELATED"/>
    <property type="match status" value="1"/>
</dbReference>
<name>W0RC51_9BACT</name>
<dbReference type="Gene3D" id="3.20.20.80">
    <property type="entry name" value="Glycosidases"/>
    <property type="match status" value="1"/>
</dbReference>
<keyword evidence="2 4" id="KW-0378">Hydrolase</keyword>
<reference evidence="10 11" key="1">
    <citation type="journal article" date="2014" name="Genome Announc.">
        <title>Genome Sequence and Methylome of Soil Bacterium Gemmatirosa kalamazoonensis KBS708T, a Member of the Rarely Cultivated Gemmatimonadetes Phylum.</title>
        <authorList>
            <person name="Debruyn J.M."/>
            <person name="Radosevich M."/>
            <person name="Wommack K.E."/>
            <person name="Polson S.W."/>
            <person name="Hauser L.J."/>
            <person name="Fawaz M.N."/>
            <person name="Korlach J."/>
            <person name="Tsai Y.C."/>
        </authorList>
    </citation>
    <scope>NUCLEOTIDE SEQUENCE [LARGE SCALE GENOMIC DNA]</scope>
    <source>
        <strain evidence="10 11">KBS708</strain>
    </source>
</reference>
<accession>W0RC51</accession>
<feature type="binding site" evidence="6">
    <location>
        <position position="116"/>
    </location>
    <ligand>
        <name>substrate</name>
    </ligand>
</feature>
<dbReference type="STRING" id="861299.J421_0358"/>
<dbReference type="eggNOG" id="COG4124">
    <property type="taxonomic scope" value="Bacteria"/>
</dbReference>
<feature type="active site" description="Nucleophile" evidence="5 8">
    <location>
        <position position="294"/>
    </location>
</feature>
<feature type="binding site" evidence="6">
    <location>
        <position position="187"/>
    </location>
    <ligand>
        <name>substrate</name>
    </ligand>
</feature>
<feature type="binding site" evidence="6">
    <location>
        <position position="255"/>
    </location>
    <ligand>
        <name>substrate</name>
    </ligand>
</feature>
<dbReference type="GO" id="GO:0005576">
    <property type="term" value="C:extracellular region"/>
    <property type="evidence" value="ECO:0007669"/>
    <property type="project" value="UniProtKB-SubCell"/>
</dbReference>
<sequence>MRGSLGALVALLVAAGASCARSAEAQPVDALATAETRALFANMRRLAGRQVMFGHQDDLAYGHDWTGEPGRSDVKAVAGAYPAVYGWEFGGADLARLRGWIVEGYRRGSVITLSWHMPNPVTGGNAWDTTGRALPTLLPGGAHHATYVAWLDRFADFATSLRAPAPDGGTALVPLVFRPFHEMSGGWFWWGASHTRADDYQRLWRFTVEYLRDRRGVHNLLYAYSPDKVYDYGPSHYLDWYPGDAYVDVLGVDQYWWPPSATWAPKDQVQALVESLHVVVGEADRRGKVAAITETGYETLPDSTWWTGKLLAALNADSITRRAAYVLVWRNANAAREKREHFYAPYPGQASAADFVRFRAHPLIVFEDELGAMYRD</sequence>
<evidence type="ECO:0000256" key="7">
    <source>
        <dbReference type="PIRSR" id="PIRSR018168-3"/>
    </source>
</evidence>
<dbReference type="SUPFAM" id="SSF51445">
    <property type="entry name" value="(Trans)glycosidases"/>
    <property type="match status" value="1"/>
</dbReference>
<proteinExistence type="inferred from homology"/>
<dbReference type="KEGG" id="gba:J421_0358"/>
<feature type="chain" id="PRO_5010756541" description="Mannan endo-1,4-beta-mannosidase" evidence="4">
    <location>
        <begin position="26"/>
        <end position="376"/>
    </location>
</feature>
<dbReference type="GO" id="GO:0016985">
    <property type="term" value="F:mannan endo-1,4-beta-mannosidase activity"/>
    <property type="evidence" value="ECO:0007669"/>
    <property type="project" value="UniProtKB-UniRule"/>
</dbReference>
<feature type="domain" description="GH26" evidence="9">
    <location>
        <begin position="34"/>
        <end position="368"/>
    </location>
</feature>
<gene>
    <name evidence="10" type="ORF">J421_0358</name>
</gene>
<keyword evidence="4" id="KW-0119">Carbohydrate metabolism</keyword>
<evidence type="ECO:0000256" key="8">
    <source>
        <dbReference type="PROSITE-ProRule" id="PRU01100"/>
    </source>
</evidence>
<evidence type="ECO:0000256" key="5">
    <source>
        <dbReference type="PIRSR" id="PIRSR018168-1"/>
    </source>
</evidence>
<keyword evidence="4" id="KW-0964">Secreted</keyword>
<dbReference type="Pfam" id="PF02156">
    <property type="entry name" value="Glyco_hydro_26"/>
    <property type="match status" value="1"/>
</dbReference>
<keyword evidence="11" id="KW-1185">Reference proteome</keyword>
<keyword evidence="4" id="KW-0732">Signal</keyword>